<feature type="binding site" evidence="9">
    <location>
        <begin position="90"/>
        <end position="92"/>
    </location>
    <ligand>
        <name>ATP</name>
        <dbReference type="ChEBI" id="CHEBI:30616"/>
    </ligand>
</feature>
<evidence type="ECO:0000256" key="2">
    <source>
        <dbReference type="ARBA" id="ARBA00022679"/>
    </source>
</evidence>
<dbReference type="GO" id="GO:0015937">
    <property type="term" value="P:coenzyme A biosynthetic process"/>
    <property type="evidence" value="ECO:0007669"/>
    <property type="project" value="UniProtKB-UniRule"/>
</dbReference>
<dbReference type="AlphaFoldDB" id="A0A1E5H2G2"/>
<dbReference type="EMBL" id="MIKB01000001">
    <property type="protein sequence ID" value="OEG19187.1"/>
    <property type="molecule type" value="Genomic_DNA"/>
</dbReference>
<feature type="binding site" evidence="9">
    <location>
        <position position="10"/>
    </location>
    <ligand>
        <name>substrate</name>
    </ligand>
</feature>
<feature type="binding site" evidence="9">
    <location>
        <position position="75"/>
    </location>
    <ligand>
        <name>substrate</name>
    </ligand>
</feature>
<comment type="pathway">
    <text evidence="9">Cofactor biosynthesis; coenzyme A biosynthesis; CoA from (R)-pantothenate: step 4/5.</text>
</comment>
<dbReference type="UniPathway" id="UPA00241">
    <property type="reaction ID" value="UER00355"/>
</dbReference>
<gene>
    <name evidence="9" type="primary">coaD</name>
    <name evidence="11" type="ORF">BCR23_00400</name>
</gene>
<keyword evidence="3 9" id="KW-0548">Nucleotidyltransferase</keyword>
<keyword evidence="1 9" id="KW-0963">Cytoplasm</keyword>
<dbReference type="GO" id="GO:0004595">
    <property type="term" value="F:pantetheine-phosphate adenylyltransferase activity"/>
    <property type="evidence" value="ECO:0007669"/>
    <property type="project" value="UniProtKB-UniRule"/>
</dbReference>
<feature type="binding site" evidence="9">
    <location>
        <position position="42"/>
    </location>
    <ligand>
        <name>substrate</name>
    </ligand>
</feature>
<dbReference type="STRING" id="903983.BCR23_00400"/>
<feature type="binding site" evidence="9">
    <location>
        <position position="100"/>
    </location>
    <ligand>
        <name>ATP</name>
        <dbReference type="ChEBI" id="CHEBI:30616"/>
    </ligand>
</feature>
<dbReference type="NCBIfam" id="TIGR00125">
    <property type="entry name" value="cyt_tran_rel"/>
    <property type="match status" value="1"/>
</dbReference>
<dbReference type="HAMAP" id="MF_00151">
    <property type="entry name" value="PPAT_bact"/>
    <property type="match status" value="1"/>
</dbReference>
<dbReference type="NCBIfam" id="TIGR01510">
    <property type="entry name" value="coaD_prev_kdtB"/>
    <property type="match status" value="1"/>
</dbReference>
<dbReference type="PANTHER" id="PTHR21342:SF1">
    <property type="entry name" value="PHOSPHOPANTETHEINE ADENYLYLTRANSFERASE"/>
    <property type="match status" value="1"/>
</dbReference>
<keyword evidence="4 9" id="KW-0547">Nucleotide-binding</keyword>
<dbReference type="Pfam" id="PF01467">
    <property type="entry name" value="CTP_transf_like"/>
    <property type="match status" value="1"/>
</dbReference>
<feature type="binding site" evidence="9">
    <location>
        <begin position="125"/>
        <end position="131"/>
    </location>
    <ligand>
        <name>ATP</name>
        <dbReference type="ChEBI" id="CHEBI:30616"/>
    </ligand>
</feature>
<name>A0A1E5H2G2_9ENTE</name>
<evidence type="ECO:0000256" key="7">
    <source>
        <dbReference type="ARBA" id="ARBA00022993"/>
    </source>
</evidence>
<dbReference type="InterPro" id="IPR014729">
    <property type="entry name" value="Rossmann-like_a/b/a_fold"/>
</dbReference>
<keyword evidence="2 9" id="KW-0808">Transferase</keyword>
<comment type="similarity">
    <text evidence="9">Belongs to the bacterial CoaD family.</text>
</comment>
<evidence type="ECO:0000313" key="11">
    <source>
        <dbReference type="EMBL" id="OEG19187.1"/>
    </source>
</evidence>
<evidence type="ECO:0000256" key="6">
    <source>
        <dbReference type="ARBA" id="ARBA00022842"/>
    </source>
</evidence>
<evidence type="ECO:0000313" key="12">
    <source>
        <dbReference type="Proteomes" id="UP000094764"/>
    </source>
</evidence>
<keyword evidence="7 9" id="KW-0173">Coenzyme A biosynthesis</keyword>
<protein>
    <recommendedName>
        <fullName evidence="9">Phosphopantetheine adenylyltransferase</fullName>
        <ecNumber evidence="9">2.7.7.3</ecNumber>
    </recommendedName>
    <alternativeName>
        <fullName evidence="9">Dephospho-CoA pyrophosphorylase</fullName>
    </alternativeName>
    <alternativeName>
        <fullName evidence="9">Pantetheine-phosphate adenylyltransferase</fullName>
        <shortName evidence="9">PPAT</shortName>
    </alternativeName>
</protein>
<dbReference type="GO" id="GO:0005524">
    <property type="term" value="F:ATP binding"/>
    <property type="evidence" value="ECO:0007669"/>
    <property type="project" value="UniProtKB-KW"/>
</dbReference>
<accession>A0A1E5H2G2</accession>
<reference evidence="12" key="1">
    <citation type="submission" date="2016-09" db="EMBL/GenBank/DDBJ databases">
        <authorList>
            <person name="Gulvik C.A."/>
        </authorList>
    </citation>
    <scope>NUCLEOTIDE SEQUENCE [LARGE SCALE GENOMIC DNA]</scope>
    <source>
        <strain evidence="12">LMG 26306</strain>
    </source>
</reference>
<comment type="catalytic activity">
    <reaction evidence="8 9">
        <text>(R)-4'-phosphopantetheine + ATP + H(+) = 3'-dephospho-CoA + diphosphate</text>
        <dbReference type="Rhea" id="RHEA:19801"/>
        <dbReference type="ChEBI" id="CHEBI:15378"/>
        <dbReference type="ChEBI" id="CHEBI:30616"/>
        <dbReference type="ChEBI" id="CHEBI:33019"/>
        <dbReference type="ChEBI" id="CHEBI:57328"/>
        <dbReference type="ChEBI" id="CHEBI:61723"/>
        <dbReference type="EC" id="2.7.7.3"/>
    </reaction>
</comment>
<evidence type="ECO:0000259" key="10">
    <source>
        <dbReference type="Pfam" id="PF01467"/>
    </source>
</evidence>
<keyword evidence="6 9" id="KW-0460">Magnesium</keyword>
<evidence type="ECO:0000256" key="8">
    <source>
        <dbReference type="ARBA" id="ARBA00029346"/>
    </source>
</evidence>
<dbReference type="Gene3D" id="3.40.50.620">
    <property type="entry name" value="HUPs"/>
    <property type="match status" value="1"/>
</dbReference>
<organism evidence="11 12">
    <name type="scientific">Enterococcus quebecensis</name>
    <dbReference type="NCBI Taxonomy" id="903983"/>
    <lineage>
        <taxon>Bacteria</taxon>
        <taxon>Bacillati</taxon>
        <taxon>Bacillota</taxon>
        <taxon>Bacilli</taxon>
        <taxon>Lactobacillales</taxon>
        <taxon>Enterococcaceae</taxon>
        <taxon>Enterococcus</taxon>
    </lineage>
</organism>
<dbReference type="InterPro" id="IPR004821">
    <property type="entry name" value="Cyt_trans-like"/>
</dbReference>
<dbReference type="Proteomes" id="UP000094764">
    <property type="component" value="Unassembled WGS sequence"/>
</dbReference>
<dbReference type="PANTHER" id="PTHR21342">
    <property type="entry name" value="PHOSPHOPANTETHEINE ADENYLYLTRANSFERASE"/>
    <property type="match status" value="1"/>
</dbReference>
<keyword evidence="5 9" id="KW-0067">ATP-binding</keyword>
<dbReference type="OrthoDB" id="9806661at2"/>
<comment type="function">
    <text evidence="9">Reversibly transfers an adenylyl group from ATP to 4'-phosphopantetheine, yielding dephospho-CoA (dPCoA) and pyrophosphate.</text>
</comment>
<comment type="subunit">
    <text evidence="9">Homohexamer.</text>
</comment>
<feature type="site" description="Transition state stabilizer" evidence="9">
    <location>
        <position position="18"/>
    </location>
</feature>
<dbReference type="InterPro" id="IPR001980">
    <property type="entry name" value="PPAT"/>
</dbReference>
<comment type="cofactor">
    <cofactor evidence="9">
        <name>Mg(2+)</name>
        <dbReference type="ChEBI" id="CHEBI:18420"/>
    </cofactor>
</comment>
<evidence type="ECO:0000256" key="5">
    <source>
        <dbReference type="ARBA" id="ARBA00022840"/>
    </source>
</evidence>
<feature type="domain" description="Cytidyltransferase-like" evidence="10">
    <location>
        <begin position="6"/>
        <end position="135"/>
    </location>
</feature>
<dbReference type="RefSeq" id="WP_069633529.1">
    <property type="nucleotide sequence ID" value="NZ_JXKZ01000001.1"/>
</dbReference>
<dbReference type="CDD" id="cd02163">
    <property type="entry name" value="PPAT"/>
    <property type="match status" value="1"/>
</dbReference>
<proteinExistence type="inferred from homology"/>
<evidence type="ECO:0000256" key="4">
    <source>
        <dbReference type="ARBA" id="ARBA00022741"/>
    </source>
</evidence>
<dbReference type="GO" id="GO:0005737">
    <property type="term" value="C:cytoplasm"/>
    <property type="evidence" value="ECO:0007669"/>
    <property type="project" value="UniProtKB-SubCell"/>
</dbReference>
<comment type="subcellular location">
    <subcellularLocation>
        <location evidence="9">Cytoplasm</location>
    </subcellularLocation>
</comment>
<feature type="binding site" evidence="9">
    <location>
        <position position="18"/>
    </location>
    <ligand>
        <name>ATP</name>
        <dbReference type="ChEBI" id="CHEBI:30616"/>
    </ligand>
</feature>
<comment type="caution">
    <text evidence="11">The sequence shown here is derived from an EMBL/GenBank/DDBJ whole genome shotgun (WGS) entry which is preliminary data.</text>
</comment>
<dbReference type="PRINTS" id="PR01020">
    <property type="entry name" value="LPSBIOSNTHSS"/>
</dbReference>
<evidence type="ECO:0000256" key="1">
    <source>
        <dbReference type="ARBA" id="ARBA00022490"/>
    </source>
</evidence>
<dbReference type="SUPFAM" id="SSF52374">
    <property type="entry name" value="Nucleotidylyl transferase"/>
    <property type="match status" value="1"/>
</dbReference>
<evidence type="ECO:0000256" key="9">
    <source>
        <dbReference type="HAMAP-Rule" id="MF_00151"/>
    </source>
</evidence>
<dbReference type="EC" id="2.7.7.3" evidence="9"/>
<feature type="binding site" evidence="9">
    <location>
        <begin position="10"/>
        <end position="11"/>
    </location>
    <ligand>
        <name>ATP</name>
        <dbReference type="ChEBI" id="CHEBI:30616"/>
    </ligand>
</feature>
<keyword evidence="12" id="KW-1185">Reference proteome</keyword>
<feature type="binding site" evidence="9">
    <location>
        <position position="89"/>
    </location>
    <ligand>
        <name>substrate</name>
    </ligand>
</feature>
<evidence type="ECO:0000256" key="3">
    <source>
        <dbReference type="ARBA" id="ARBA00022695"/>
    </source>
</evidence>
<sequence>MTKIALFPGSFDPLTNGHLNMIQRSTKLFDKVIIGVFVNTNKSALFTLEEKLSLIKTVVKDLKNVEVIVQETKLTVEVAEQLGASFLIRGIRNVKDYEYEKDIAMMNHHLAPELETVFLMADESYAHISSSLLKEVLKFGGDVSAYLPSVICEALNQKNREMKPNE</sequence>